<accession>A0ABS7DFU1</accession>
<dbReference type="EMBL" id="JAGFNY010000011">
    <property type="protein sequence ID" value="MBW7570176.1"/>
    <property type="molecule type" value="Genomic_DNA"/>
</dbReference>
<protein>
    <submittedName>
        <fullName evidence="1">Uncharacterized protein</fullName>
    </submittedName>
</protein>
<sequence>MAMSIDELITMSKNVGLAALDGCPADTYEKMTALIEQIIAIAPSMKDGFIHGLNEVIKNLLEAQKVDDLNKIYDFVTYEMVYLLNNYRK</sequence>
<name>A0ABS7DFU1_9GAMM</name>
<evidence type="ECO:0000313" key="2">
    <source>
        <dbReference type="Proteomes" id="UP000731465"/>
    </source>
</evidence>
<keyword evidence="2" id="KW-1185">Reference proteome</keyword>
<evidence type="ECO:0000313" key="1">
    <source>
        <dbReference type="EMBL" id="MBW7570176.1"/>
    </source>
</evidence>
<gene>
    <name evidence="1" type="ORF">J5V48_04635</name>
</gene>
<proteinExistence type="predicted"/>
<reference evidence="1 2" key="1">
    <citation type="submission" date="2021-03" db="EMBL/GenBank/DDBJ databases">
        <title>Succinivibrio sp. nov. isolated from feces of cow.</title>
        <authorList>
            <person name="Choi J.-Y."/>
        </authorList>
    </citation>
    <scope>NUCLEOTIDE SEQUENCE [LARGE SCALE GENOMIC DNA]</scope>
    <source>
        <strain evidence="1 2">AGMB01872</strain>
    </source>
</reference>
<dbReference type="Proteomes" id="UP000731465">
    <property type="component" value="Unassembled WGS sequence"/>
</dbReference>
<comment type="caution">
    <text evidence="1">The sequence shown here is derived from an EMBL/GenBank/DDBJ whole genome shotgun (WGS) entry which is preliminary data.</text>
</comment>
<organism evidence="1 2">
    <name type="scientific">Succinivibrio faecicola</name>
    <dbReference type="NCBI Taxonomy" id="2820300"/>
    <lineage>
        <taxon>Bacteria</taxon>
        <taxon>Pseudomonadati</taxon>
        <taxon>Pseudomonadota</taxon>
        <taxon>Gammaproteobacteria</taxon>
        <taxon>Aeromonadales</taxon>
        <taxon>Succinivibrionaceae</taxon>
        <taxon>Succinivibrio</taxon>
    </lineage>
</organism>
<dbReference type="RefSeq" id="WP_219937395.1">
    <property type="nucleotide sequence ID" value="NZ_JAGFNY010000011.1"/>
</dbReference>